<protein>
    <submittedName>
        <fullName evidence="2">Uncharacterized protein</fullName>
    </submittedName>
</protein>
<accession>A0A4Y7SEH9</accession>
<comment type="caution">
    <text evidence="2">The sequence shown here is derived from an EMBL/GenBank/DDBJ whole genome shotgun (WGS) entry which is preliminary data.</text>
</comment>
<proteinExistence type="predicted"/>
<feature type="compositionally biased region" description="Low complexity" evidence="1">
    <location>
        <begin position="1"/>
        <end position="30"/>
    </location>
</feature>
<gene>
    <name evidence="2" type="ORF">FA13DRAFT_1780020</name>
</gene>
<evidence type="ECO:0000256" key="1">
    <source>
        <dbReference type="SAM" id="MobiDB-lite"/>
    </source>
</evidence>
<name>A0A4Y7SEH9_COPMI</name>
<sequence length="537" mass="58895">MPARSPSPGSHRGGSARPRSSSPSREISLPLPSPFADGLAKNLYLTPAQSRELHTLIQLGKRDLEPGDLLFRLASHAVQLRSQNLLLELLSKDTTATTTLEDVKKIFKGPASLTPVDKFINPLQTTILNVVKDMMVAPSVMSYTTVDVKIKRRLLEKQDEFGLAHLFDDPSRQQVLDTYLKTTCRSIRGQLRSTYVKAVVANDTHDKVAKAVARFRAGDRLTMPANFLARVLIIYSWARSNITVEDVAQAESNTNDIDDNNHSSTEGSEAPTRKRQRCSKKSSGGKTAKEDAFWPRVDEHLQALVNRFGPNLASGEWATYILKLVSDEQTSVQRATVQTPTFANAFEQLTGTFDLSLFTPQPTLPDPAPALAMTTSNRRRTASPSPGRGPSSPHPRTVTPHLPSSRPVTPMNIPSRPAQHLQQQPALPPSPYLPPDYRSHQHPSRVPTHHHQLSFAPQRPPTAIGTPPFRPALSCPSPAPRPPHSRPGSTLGYSHWERQVVNGSGGVPQGAQAHHSSPYSGYALPSPYLSGHFAPHH</sequence>
<keyword evidence="3" id="KW-1185">Reference proteome</keyword>
<feature type="region of interest" description="Disordered" evidence="1">
    <location>
        <begin position="253"/>
        <end position="291"/>
    </location>
</feature>
<dbReference type="AlphaFoldDB" id="A0A4Y7SEH9"/>
<evidence type="ECO:0000313" key="3">
    <source>
        <dbReference type="Proteomes" id="UP000298030"/>
    </source>
</evidence>
<feature type="compositionally biased region" description="Low complexity" evidence="1">
    <location>
        <begin position="382"/>
        <end position="397"/>
    </location>
</feature>
<organism evidence="2 3">
    <name type="scientific">Coprinellus micaceus</name>
    <name type="common">Glistening ink-cap mushroom</name>
    <name type="synonym">Coprinus micaceus</name>
    <dbReference type="NCBI Taxonomy" id="71717"/>
    <lineage>
        <taxon>Eukaryota</taxon>
        <taxon>Fungi</taxon>
        <taxon>Dikarya</taxon>
        <taxon>Basidiomycota</taxon>
        <taxon>Agaricomycotina</taxon>
        <taxon>Agaricomycetes</taxon>
        <taxon>Agaricomycetidae</taxon>
        <taxon>Agaricales</taxon>
        <taxon>Agaricineae</taxon>
        <taxon>Psathyrellaceae</taxon>
        <taxon>Coprinellus</taxon>
    </lineage>
</organism>
<evidence type="ECO:0000313" key="2">
    <source>
        <dbReference type="EMBL" id="TEB20207.1"/>
    </source>
</evidence>
<dbReference type="Proteomes" id="UP000298030">
    <property type="component" value="Unassembled WGS sequence"/>
</dbReference>
<dbReference type="EMBL" id="QPFP01000151">
    <property type="protein sequence ID" value="TEB20207.1"/>
    <property type="molecule type" value="Genomic_DNA"/>
</dbReference>
<feature type="region of interest" description="Disordered" evidence="1">
    <location>
        <begin position="1"/>
        <end position="31"/>
    </location>
</feature>
<dbReference type="STRING" id="71717.A0A4Y7SEH9"/>
<reference evidence="2 3" key="1">
    <citation type="journal article" date="2019" name="Nat. Ecol. Evol.">
        <title>Megaphylogeny resolves global patterns of mushroom evolution.</title>
        <authorList>
            <person name="Varga T."/>
            <person name="Krizsan K."/>
            <person name="Foldi C."/>
            <person name="Dima B."/>
            <person name="Sanchez-Garcia M."/>
            <person name="Sanchez-Ramirez S."/>
            <person name="Szollosi G.J."/>
            <person name="Szarkandi J.G."/>
            <person name="Papp V."/>
            <person name="Albert L."/>
            <person name="Andreopoulos W."/>
            <person name="Angelini C."/>
            <person name="Antonin V."/>
            <person name="Barry K.W."/>
            <person name="Bougher N.L."/>
            <person name="Buchanan P."/>
            <person name="Buyck B."/>
            <person name="Bense V."/>
            <person name="Catcheside P."/>
            <person name="Chovatia M."/>
            <person name="Cooper J."/>
            <person name="Damon W."/>
            <person name="Desjardin D."/>
            <person name="Finy P."/>
            <person name="Geml J."/>
            <person name="Haridas S."/>
            <person name="Hughes K."/>
            <person name="Justo A."/>
            <person name="Karasinski D."/>
            <person name="Kautmanova I."/>
            <person name="Kiss B."/>
            <person name="Kocsube S."/>
            <person name="Kotiranta H."/>
            <person name="LaButti K.M."/>
            <person name="Lechner B.E."/>
            <person name="Liimatainen K."/>
            <person name="Lipzen A."/>
            <person name="Lukacs Z."/>
            <person name="Mihaltcheva S."/>
            <person name="Morgado L.N."/>
            <person name="Niskanen T."/>
            <person name="Noordeloos M.E."/>
            <person name="Ohm R.A."/>
            <person name="Ortiz-Santana B."/>
            <person name="Ovrebo C."/>
            <person name="Racz N."/>
            <person name="Riley R."/>
            <person name="Savchenko A."/>
            <person name="Shiryaev A."/>
            <person name="Soop K."/>
            <person name="Spirin V."/>
            <person name="Szebenyi C."/>
            <person name="Tomsovsky M."/>
            <person name="Tulloss R.E."/>
            <person name="Uehling J."/>
            <person name="Grigoriev I.V."/>
            <person name="Vagvolgyi C."/>
            <person name="Papp T."/>
            <person name="Martin F.M."/>
            <person name="Miettinen O."/>
            <person name="Hibbett D.S."/>
            <person name="Nagy L.G."/>
        </authorList>
    </citation>
    <scope>NUCLEOTIDE SEQUENCE [LARGE SCALE GENOMIC DNA]</scope>
    <source>
        <strain evidence="2 3">FP101781</strain>
    </source>
</reference>
<feature type="compositionally biased region" description="Basic residues" evidence="1">
    <location>
        <begin position="440"/>
        <end position="452"/>
    </location>
</feature>
<dbReference type="OrthoDB" id="10660668at2759"/>
<feature type="region of interest" description="Disordered" evidence="1">
    <location>
        <begin position="358"/>
        <end position="492"/>
    </location>
</feature>